<accession>A0AAE7BIA6</accession>
<keyword evidence="1" id="KW-0175">Coiled coil</keyword>
<dbReference type="EMBL" id="CP053835">
    <property type="protein sequence ID" value="QKF78496.1"/>
    <property type="molecule type" value="Genomic_DNA"/>
</dbReference>
<evidence type="ECO:0000313" key="3">
    <source>
        <dbReference type="Proteomes" id="UP000503313"/>
    </source>
</evidence>
<proteinExistence type="predicted"/>
<organism evidence="2 3">
    <name type="scientific">Arcobacter defluvii</name>
    <dbReference type="NCBI Taxonomy" id="873191"/>
    <lineage>
        <taxon>Bacteria</taxon>
        <taxon>Pseudomonadati</taxon>
        <taxon>Campylobacterota</taxon>
        <taxon>Epsilonproteobacteria</taxon>
        <taxon>Campylobacterales</taxon>
        <taxon>Arcobacteraceae</taxon>
        <taxon>Arcobacter</taxon>
    </lineage>
</organism>
<keyword evidence="3" id="KW-1185">Reference proteome</keyword>
<gene>
    <name evidence="2" type="ORF">ADFLV_2513</name>
</gene>
<feature type="coiled-coil region" evidence="1">
    <location>
        <begin position="65"/>
        <end position="103"/>
    </location>
</feature>
<dbReference type="KEGG" id="adz:ADFLV_2513"/>
<dbReference type="RefSeq" id="WP_129011659.1">
    <property type="nucleotide sequence ID" value="NZ_CP053835.1"/>
</dbReference>
<reference evidence="2 3" key="1">
    <citation type="submission" date="2020-05" db="EMBL/GenBank/DDBJ databases">
        <title>Complete genome sequencing of Campylobacter and Arcobacter type strains.</title>
        <authorList>
            <person name="Miller W.G."/>
            <person name="Yee E."/>
        </authorList>
    </citation>
    <scope>NUCLEOTIDE SEQUENCE [LARGE SCALE GENOMIC DNA]</scope>
    <source>
        <strain evidence="2 3">LMG 25694</strain>
    </source>
</reference>
<evidence type="ECO:0000256" key="1">
    <source>
        <dbReference type="SAM" id="Coils"/>
    </source>
</evidence>
<sequence>MTLEELKKLRKENFLAHKKKKKAYYLKSKIAKKEIDYEAELNNLNFFSKIKEIAHEQKKYIDDRKESIISKLKEYKNLKKEYYEQNKEKILEYNKEYRERKKEELKAYRIEYYKRLKEKQNKLDKE</sequence>
<name>A0AAE7BIA6_9BACT</name>
<dbReference type="AlphaFoldDB" id="A0AAE7BIA6"/>
<dbReference type="Proteomes" id="UP000503313">
    <property type="component" value="Chromosome"/>
</dbReference>
<protein>
    <submittedName>
        <fullName evidence="2">Uncharacterized protein</fullName>
    </submittedName>
</protein>
<evidence type="ECO:0000313" key="2">
    <source>
        <dbReference type="EMBL" id="QKF78496.1"/>
    </source>
</evidence>